<feature type="repeat" description="TPR" evidence="1">
    <location>
        <begin position="139"/>
        <end position="172"/>
    </location>
</feature>
<dbReference type="SMART" id="SM00028">
    <property type="entry name" value="TPR"/>
    <property type="match status" value="3"/>
</dbReference>
<dbReference type="PANTHER" id="PTHR12558:SF13">
    <property type="entry name" value="CELL DIVISION CYCLE PROTEIN 27 HOMOLOG"/>
    <property type="match status" value="1"/>
</dbReference>
<dbReference type="Gene3D" id="1.25.40.10">
    <property type="entry name" value="Tetratricopeptide repeat domain"/>
    <property type="match status" value="1"/>
</dbReference>
<evidence type="ECO:0000256" key="1">
    <source>
        <dbReference type="PROSITE-ProRule" id="PRU00339"/>
    </source>
</evidence>
<dbReference type="InterPro" id="IPR019734">
    <property type="entry name" value="TPR_rpt"/>
</dbReference>
<organism evidence="2 3">
    <name type="scientific">SAR86 cluster bacterium</name>
    <dbReference type="NCBI Taxonomy" id="2030880"/>
    <lineage>
        <taxon>Bacteria</taxon>
        <taxon>Pseudomonadati</taxon>
        <taxon>Pseudomonadota</taxon>
        <taxon>Gammaproteobacteria</taxon>
        <taxon>SAR86 cluster</taxon>
    </lineage>
</organism>
<dbReference type="PANTHER" id="PTHR12558">
    <property type="entry name" value="CELL DIVISION CYCLE 16,23,27"/>
    <property type="match status" value="1"/>
</dbReference>
<feature type="repeat" description="TPR" evidence="1">
    <location>
        <begin position="69"/>
        <end position="102"/>
    </location>
</feature>
<dbReference type="Pfam" id="PF13424">
    <property type="entry name" value="TPR_12"/>
    <property type="match status" value="1"/>
</dbReference>
<keyword evidence="1" id="KW-0802">TPR repeat</keyword>
<dbReference type="EMBL" id="JABMOJ010000451">
    <property type="protein sequence ID" value="NQV66063.1"/>
    <property type="molecule type" value="Genomic_DNA"/>
</dbReference>
<sequence>MRVQFLALIMTVLLLAGCVTEGGQPKRKVNTEAQVESLLGLGVGYIRNQEYGRAKENLTKALSIDPTSASAHNLFGLLFQLEGEPDLAEDYFQRAIRLDPKFSMARNNYGAFLFEQGRYLEAIEQLEICAEDRLYGARSMVFENLGVSYQQLSRFEAAEVAFTKSLQLNPSQGRALLELAEIRFEQTRYKESDQLLQRYDMLAQPSARSLWLGIRLARLFNKTDDEASQALALKNIFPTSKEYQLYQDSNRKL</sequence>
<protein>
    <submittedName>
        <fullName evidence="2">Type IV pilus biogenesis/stability protein PilW</fullName>
    </submittedName>
</protein>
<reference evidence="2" key="1">
    <citation type="submission" date="2020-05" db="EMBL/GenBank/DDBJ databases">
        <title>Sulfur intermediates as new biogeochemical hubs in an aquatic model microbial ecosystem.</title>
        <authorList>
            <person name="Vigneron A."/>
        </authorList>
    </citation>
    <scope>NUCLEOTIDE SEQUENCE</scope>
    <source>
        <strain evidence="2">Bin.250</strain>
    </source>
</reference>
<dbReference type="PROSITE" id="PS51257">
    <property type="entry name" value="PROKAR_LIPOPROTEIN"/>
    <property type="match status" value="1"/>
</dbReference>
<feature type="repeat" description="TPR" evidence="1">
    <location>
        <begin position="35"/>
        <end position="68"/>
    </location>
</feature>
<comment type="caution">
    <text evidence="2">The sequence shown here is derived from an EMBL/GenBank/DDBJ whole genome shotgun (WGS) entry which is preliminary data.</text>
</comment>
<name>A0A972VXF2_9GAMM</name>
<accession>A0A972VXF2</accession>
<dbReference type="AlphaFoldDB" id="A0A972VXF2"/>
<dbReference type="Proteomes" id="UP000754644">
    <property type="component" value="Unassembled WGS sequence"/>
</dbReference>
<evidence type="ECO:0000313" key="2">
    <source>
        <dbReference type="EMBL" id="NQV66063.1"/>
    </source>
</evidence>
<evidence type="ECO:0000313" key="3">
    <source>
        <dbReference type="Proteomes" id="UP000754644"/>
    </source>
</evidence>
<dbReference type="InterPro" id="IPR013360">
    <property type="entry name" value="Pilus_4_PilW"/>
</dbReference>
<dbReference type="SUPFAM" id="SSF48452">
    <property type="entry name" value="TPR-like"/>
    <property type="match status" value="1"/>
</dbReference>
<dbReference type="Pfam" id="PF13432">
    <property type="entry name" value="TPR_16"/>
    <property type="match status" value="1"/>
</dbReference>
<dbReference type="NCBIfam" id="TIGR02521">
    <property type="entry name" value="type_IV_pilW"/>
    <property type="match status" value="1"/>
</dbReference>
<proteinExistence type="predicted"/>
<gene>
    <name evidence="2" type="primary">pilW</name>
    <name evidence="2" type="ORF">HQ497_11940</name>
</gene>
<dbReference type="PROSITE" id="PS50005">
    <property type="entry name" value="TPR"/>
    <property type="match status" value="3"/>
</dbReference>
<dbReference type="InterPro" id="IPR011990">
    <property type="entry name" value="TPR-like_helical_dom_sf"/>
</dbReference>